<dbReference type="Pfam" id="PF00856">
    <property type="entry name" value="SET"/>
    <property type="match status" value="1"/>
</dbReference>
<name>A0A2G5DB13_AQUCA</name>
<proteinExistence type="predicted"/>
<dbReference type="InterPro" id="IPR044238">
    <property type="entry name" value="ASHR2-like"/>
</dbReference>
<reference evidence="3 4" key="1">
    <citation type="submission" date="2017-09" db="EMBL/GenBank/DDBJ databases">
        <title>WGS assembly of Aquilegia coerulea Goldsmith.</title>
        <authorList>
            <person name="Hodges S."/>
            <person name="Kramer E."/>
            <person name="Nordborg M."/>
            <person name="Tomkins J."/>
            <person name="Borevitz J."/>
            <person name="Derieg N."/>
            <person name="Yan J."/>
            <person name="Mihaltcheva S."/>
            <person name="Hayes R.D."/>
            <person name="Rokhsar D."/>
        </authorList>
    </citation>
    <scope>NUCLEOTIDE SEQUENCE [LARGE SCALE GENOMIC DNA]</scope>
    <source>
        <strain evidence="4">cv. Goldsmith</strain>
    </source>
</reference>
<evidence type="ECO:0000259" key="2">
    <source>
        <dbReference type="PROSITE" id="PS50280"/>
    </source>
</evidence>
<accession>A0A2G5DB13</accession>
<dbReference type="AlphaFoldDB" id="A0A2G5DB13"/>
<dbReference type="Proteomes" id="UP000230069">
    <property type="component" value="Unassembled WGS sequence"/>
</dbReference>
<dbReference type="CDD" id="cd20071">
    <property type="entry name" value="SET_SMYD"/>
    <property type="match status" value="1"/>
</dbReference>
<dbReference type="OrthoDB" id="265717at2759"/>
<organism evidence="3 4">
    <name type="scientific">Aquilegia coerulea</name>
    <name type="common">Rocky mountain columbine</name>
    <dbReference type="NCBI Taxonomy" id="218851"/>
    <lineage>
        <taxon>Eukaryota</taxon>
        <taxon>Viridiplantae</taxon>
        <taxon>Streptophyta</taxon>
        <taxon>Embryophyta</taxon>
        <taxon>Tracheophyta</taxon>
        <taxon>Spermatophyta</taxon>
        <taxon>Magnoliopsida</taxon>
        <taxon>Ranunculales</taxon>
        <taxon>Ranunculaceae</taxon>
        <taxon>Thalictroideae</taxon>
        <taxon>Aquilegia</taxon>
    </lineage>
</organism>
<dbReference type="PANTHER" id="PTHR47420">
    <property type="entry name" value="HISTONE-LYSINE N-METHYLTRANSFERASE ASHR2"/>
    <property type="match status" value="1"/>
</dbReference>
<protein>
    <recommendedName>
        <fullName evidence="2">SET domain-containing protein</fullName>
    </recommendedName>
</protein>
<dbReference type="PROSITE" id="PS50280">
    <property type="entry name" value="SET"/>
    <property type="match status" value="1"/>
</dbReference>
<dbReference type="Gene3D" id="2.170.270.10">
    <property type="entry name" value="SET domain"/>
    <property type="match status" value="1"/>
</dbReference>
<dbReference type="EMBL" id="KZ305041">
    <property type="protein sequence ID" value="PIA40715.1"/>
    <property type="molecule type" value="Genomic_DNA"/>
</dbReference>
<keyword evidence="4" id="KW-1185">Reference proteome</keyword>
<dbReference type="PANTHER" id="PTHR47420:SF3">
    <property type="entry name" value="HISTONE-LYSINE N-METHYLTRANSFERASE ASHR2"/>
    <property type="match status" value="1"/>
</dbReference>
<dbReference type="InterPro" id="IPR046341">
    <property type="entry name" value="SET_dom_sf"/>
</dbReference>
<dbReference type="Gene3D" id="6.10.140.2220">
    <property type="match status" value="1"/>
</dbReference>
<dbReference type="Gene3D" id="1.10.220.160">
    <property type="match status" value="1"/>
</dbReference>
<dbReference type="FunCoup" id="A0A2G5DB13">
    <property type="interactions" value="233"/>
</dbReference>
<gene>
    <name evidence="3" type="ORF">AQUCO_02400050v1</name>
</gene>
<dbReference type="STRING" id="218851.A0A2G5DB13"/>
<dbReference type="InParanoid" id="A0A2G5DB13"/>
<feature type="domain" description="SET" evidence="2">
    <location>
        <begin position="10"/>
        <end position="269"/>
    </location>
</feature>
<evidence type="ECO:0000313" key="3">
    <source>
        <dbReference type="EMBL" id="PIA40715.1"/>
    </source>
</evidence>
<dbReference type="InterPro" id="IPR001214">
    <property type="entry name" value="SET_dom"/>
</dbReference>
<dbReference type="SMART" id="SM00317">
    <property type="entry name" value="SET"/>
    <property type="match status" value="1"/>
</dbReference>
<sequence>MSADTTTSNPNIQIREIQGRGRGFIATHSIKAGEILLTDSPILLYSANPLNNNKNFCSNCFISLNSSSSSSSSSVLTCSSCSYHPLFCSPICQSKALSSSHSPWVCQALNSIHYTSAGSSFDVSDAHFLVAAYNLAVISPPHFRILLSLHGIATPTVTDPGILSLHSLISSLSPPQSVFGFSLELTAALLAKDKRNAFAIMGPQENGERIARAYGIYPKASFFNHDCLPNAARFDYVDTCVAGDGRNTDMIVRAIHDFSEGREVCLSYFPVNWNYKDRQKRLLEDYGFVCDCDRCKVEVNWNDVDDNDDSMEENEDEQMAGSSEDEDLEQGEVDFPHAYFFLKYVCSRDNCMGTLAPLPPSEGQISDVMECNVCGKLSTGEEIDENGNGDGVMVDQ</sequence>
<feature type="region of interest" description="Disordered" evidence="1">
    <location>
        <begin position="303"/>
        <end position="328"/>
    </location>
</feature>
<dbReference type="SUPFAM" id="SSF82199">
    <property type="entry name" value="SET domain"/>
    <property type="match status" value="1"/>
</dbReference>
<evidence type="ECO:0000313" key="4">
    <source>
        <dbReference type="Proteomes" id="UP000230069"/>
    </source>
</evidence>
<evidence type="ECO:0000256" key="1">
    <source>
        <dbReference type="SAM" id="MobiDB-lite"/>
    </source>
</evidence>